<evidence type="ECO:0000313" key="2">
    <source>
        <dbReference type="Proteomes" id="UP000188145"/>
    </source>
</evidence>
<dbReference type="AlphaFoldDB" id="A0A1Q2CSV4"/>
<proteinExistence type="predicted"/>
<keyword evidence="2" id="KW-1185">Reference proteome</keyword>
<protein>
    <recommendedName>
        <fullName evidence="3">3-methyladenine DNA glycosylase</fullName>
    </recommendedName>
</protein>
<sequence>MAQAPRRAAGAAVNVLRESEWRERAARHRARVEPELADVIARRDRGIKHPIDDFLFHYYTLRPSHLLQWHPGVGHAVDAGEALLGHPFHAAHGDGSVTLDVAGFMAKRGRTVATAERLLRASAAATPRFGCFGMHEWAMVYRLEQGETRHPYLKLRFPPDELAAIVEEVGCRCSHFDAFRFFTPAARPLNLLTPTRETQPDLDQPGCLHVNMDLYRWAGKLSPAVPSELLFDTFLLARDIREVDMAASAYDLTSWGLEPIRVETSEGRASYAASQRRFAERAAPLRAALIGVVDALVARSDATIPASRGV</sequence>
<name>A0A1Q2CSV4_9ACTN</name>
<dbReference type="Proteomes" id="UP000188145">
    <property type="component" value="Chromosome"/>
</dbReference>
<reference evidence="2" key="1">
    <citation type="submission" date="2017-02" db="EMBL/GenBank/DDBJ databases">
        <title>Tessaracoccus aquaemaris sp. nov., isolated from the intestine of a Korean rockfish, Sebastes schlegelii, in a marine aquaculture pond.</title>
        <authorList>
            <person name="Tak E.J."/>
            <person name="Bae J.-W."/>
        </authorList>
    </citation>
    <scope>NUCLEOTIDE SEQUENCE [LARGE SCALE GENOMIC DNA]</scope>
    <source>
        <strain evidence="2">NSG39</strain>
    </source>
</reference>
<dbReference type="STRING" id="1332264.BW730_04185"/>
<organism evidence="1 2">
    <name type="scientific">Tessaracoccus aquimaris</name>
    <dbReference type="NCBI Taxonomy" id="1332264"/>
    <lineage>
        <taxon>Bacteria</taxon>
        <taxon>Bacillati</taxon>
        <taxon>Actinomycetota</taxon>
        <taxon>Actinomycetes</taxon>
        <taxon>Propionibacteriales</taxon>
        <taxon>Propionibacteriaceae</taxon>
        <taxon>Tessaracoccus</taxon>
    </lineage>
</organism>
<evidence type="ECO:0000313" key="1">
    <source>
        <dbReference type="EMBL" id="AQP49193.1"/>
    </source>
</evidence>
<accession>A0A1Q2CSV4</accession>
<dbReference type="KEGG" id="tes:BW730_04185"/>
<gene>
    <name evidence="1" type="ORF">BW730_04185</name>
</gene>
<evidence type="ECO:0008006" key="3">
    <source>
        <dbReference type="Google" id="ProtNLM"/>
    </source>
</evidence>
<dbReference type="EMBL" id="CP019606">
    <property type="protein sequence ID" value="AQP49193.1"/>
    <property type="molecule type" value="Genomic_DNA"/>
</dbReference>